<organism evidence="3 4">
    <name type="scientific">Linnemannia exigua</name>
    <dbReference type="NCBI Taxonomy" id="604196"/>
    <lineage>
        <taxon>Eukaryota</taxon>
        <taxon>Fungi</taxon>
        <taxon>Fungi incertae sedis</taxon>
        <taxon>Mucoromycota</taxon>
        <taxon>Mortierellomycotina</taxon>
        <taxon>Mortierellomycetes</taxon>
        <taxon>Mortierellales</taxon>
        <taxon>Mortierellaceae</taxon>
        <taxon>Linnemannia</taxon>
    </lineage>
</organism>
<feature type="chain" id="PRO_5042144151" evidence="2">
    <location>
        <begin position="25"/>
        <end position="204"/>
    </location>
</feature>
<evidence type="ECO:0000313" key="3">
    <source>
        <dbReference type="EMBL" id="KAG0257410.1"/>
    </source>
</evidence>
<comment type="caution">
    <text evidence="3">The sequence shown here is derived from an EMBL/GenBank/DDBJ whole genome shotgun (WGS) entry which is preliminary data.</text>
</comment>
<dbReference type="Proteomes" id="UP001194580">
    <property type="component" value="Unassembled WGS sequence"/>
</dbReference>
<keyword evidence="4" id="KW-1185">Reference proteome</keyword>
<gene>
    <name evidence="3" type="ORF">BGZ95_005243</name>
</gene>
<keyword evidence="2" id="KW-0732">Signal</keyword>
<evidence type="ECO:0000256" key="1">
    <source>
        <dbReference type="SAM" id="MobiDB-lite"/>
    </source>
</evidence>
<proteinExistence type="predicted"/>
<evidence type="ECO:0000313" key="4">
    <source>
        <dbReference type="Proteomes" id="UP001194580"/>
    </source>
</evidence>
<dbReference type="AlphaFoldDB" id="A0AAD4D2H2"/>
<evidence type="ECO:0000256" key="2">
    <source>
        <dbReference type="SAM" id="SignalP"/>
    </source>
</evidence>
<sequence length="204" mass="21096">MILTPAASTFTLLAALALASTAYADVLSSNPIEGTHWKIGSSAQIRWRLNKPTSKDDYATIYLVGGDPAAYKRLKTLGTKVRLGDHTLDIPEVEDWDCLGTCAIEWVVLGEDDKANKGDFYSHVFSITATGEAPPTASTEAVADNSAPVVAGSIQSASTPKGAPLHADNDSSSTSGAIVTRMGVQGMAAMAVAAAVSAIGMAIL</sequence>
<dbReference type="EMBL" id="JAAAIL010002419">
    <property type="protein sequence ID" value="KAG0257410.1"/>
    <property type="molecule type" value="Genomic_DNA"/>
</dbReference>
<reference evidence="3" key="1">
    <citation type="journal article" date="2020" name="Fungal Divers.">
        <title>Resolving the Mortierellaceae phylogeny through synthesis of multi-gene phylogenetics and phylogenomics.</title>
        <authorList>
            <person name="Vandepol N."/>
            <person name="Liber J."/>
            <person name="Desiro A."/>
            <person name="Na H."/>
            <person name="Kennedy M."/>
            <person name="Barry K."/>
            <person name="Grigoriev I.V."/>
            <person name="Miller A.N."/>
            <person name="O'Donnell K."/>
            <person name="Stajich J.E."/>
            <person name="Bonito G."/>
        </authorList>
    </citation>
    <scope>NUCLEOTIDE SEQUENCE</scope>
    <source>
        <strain evidence="3">NRRL 28262</strain>
    </source>
</reference>
<feature type="signal peptide" evidence="2">
    <location>
        <begin position="1"/>
        <end position="24"/>
    </location>
</feature>
<feature type="region of interest" description="Disordered" evidence="1">
    <location>
        <begin position="153"/>
        <end position="174"/>
    </location>
</feature>
<protein>
    <submittedName>
        <fullName evidence="3">Uncharacterized protein</fullName>
    </submittedName>
</protein>
<accession>A0AAD4D2H2</accession>
<name>A0AAD4D2H2_9FUNG</name>